<dbReference type="GO" id="GO:0016020">
    <property type="term" value="C:membrane"/>
    <property type="evidence" value="ECO:0007669"/>
    <property type="project" value="UniProtKB-SubCell"/>
</dbReference>
<dbReference type="InterPro" id="IPR004837">
    <property type="entry name" value="NaCa_Exmemb"/>
</dbReference>
<comment type="caution">
    <text evidence="7">The sequence shown here is derived from an EMBL/GenBank/DDBJ whole genome shotgun (WGS) entry which is preliminary data.</text>
</comment>
<dbReference type="AlphaFoldDB" id="A0A1R1L9Q2"/>
<name>A0A1R1L9Q2_9MICC</name>
<accession>A0A1R1L9Q2</accession>
<evidence type="ECO:0000256" key="3">
    <source>
        <dbReference type="ARBA" id="ARBA00022989"/>
    </source>
</evidence>
<evidence type="ECO:0000256" key="1">
    <source>
        <dbReference type="ARBA" id="ARBA00004141"/>
    </source>
</evidence>
<sequence>MSAGRLVPIAVAVALFTPAMVSLLFGIELLPIASVLIYGAAFIGAALLLTWGTELAQIDLPQGLAISFLALIAILPEYAVDLLFAFQAGTDPQSAPLALANMTGANRLLIGVGWSLVVLVAALGFRRQNRKNPSAGSPFDFRLGRLATVDVVVLGLISVYALTLVLRPSLTVIDSVVLIGMFAFYVTRLWRAPKEEPDFIGPPAAIAVLPTGARRLVTIALMVVAATVILLSAEPFSGSLVQSGQDLGVDSFLMVQWIAPLATETAELIPACIFAWRQSANEGLGTLLSSKINQWSLLVGAVPIAFLLGGGSLTGLPMDPLQRQELFLTGAQSIFAMSLLTDLKLTVREAVLILVLFLGDFSASVFLPDDVQTYTRFGFSGLYLVLAAVRLVTARRVLPSLVRDGLLISPVRLAEEERAR</sequence>
<evidence type="ECO:0000256" key="2">
    <source>
        <dbReference type="ARBA" id="ARBA00022692"/>
    </source>
</evidence>
<dbReference type="Gene3D" id="1.20.1420.30">
    <property type="entry name" value="NCX, central ion-binding region"/>
    <property type="match status" value="1"/>
</dbReference>
<feature type="domain" description="Sodium/calcium exchanger membrane region" evidence="6">
    <location>
        <begin position="219"/>
        <end position="358"/>
    </location>
</feature>
<keyword evidence="2 5" id="KW-0812">Transmembrane</keyword>
<feature type="transmembrane region" description="Helical" evidence="5">
    <location>
        <begin position="7"/>
        <end position="26"/>
    </location>
</feature>
<feature type="transmembrane region" description="Helical" evidence="5">
    <location>
        <begin position="216"/>
        <end position="233"/>
    </location>
</feature>
<keyword evidence="3 5" id="KW-1133">Transmembrane helix</keyword>
<proteinExistence type="predicted"/>
<evidence type="ECO:0000313" key="7">
    <source>
        <dbReference type="EMBL" id="OMH24257.1"/>
    </source>
</evidence>
<dbReference type="EMBL" id="MRDE01000063">
    <property type="protein sequence ID" value="OMH24257.1"/>
    <property type="molecule type" value="Genomic_DNA"/>
</dbReference>
<evidence type="ECO:0000256" key="5">
    <source>
        <dbReference type="SAM" id="Phobius"/>
    </source>
</evidence>
<dbReference type="GO" id="GO:0055085">
    <property type="term" value="P:transmembrane transport"/>
    <property type="evidence" value="ECO:0007669"/>
    <property type="project" value="InterPro"/>
</dbReference>
<protein>
    <recommendedName>
        <fullName evidence="6">Sodium/calcium exchanger membrane region domain-containing protein</fullName>
    </recommendedName>
</protein>
<feature type="transmembrane region" description="Helical" evidence="5">
    <location>
        <begin position="350"/>
        <end position="368"/>
    </location>
</feature>
<dbReference type="Proteomes" id="UP000187085">
    <property type="component" value="Unassembled WGS sequence"/>
</dbReference>
<gene>
    <name evidence="7" type="ORF">BKD30_08940</name>
</gene>
<dbReference type="InterPro" id="IPR044880">
    <property type="entry name" value="NCX_ion-bd_dom_sf"/>
</dbReference>
<keyword evidence="8" id="KW-1185">Reference proteome</keyword>
<evidence type="ECO:0000259" key="6">
    <source>
        <dbReference type="Pfam" id="PF01699"/>
    </source>
</evidence>
<keyword evidence="4 5" id="KW-0472">Membrane</keyword>
<comment type="subcellular location">
    <subcellularLocation>
        <location evidence="1">Membrane</location>
        <topology evidence="1">Multi-pass membrane protein</topology>
    </subcellularLocation>
</comment>
<evidence type="ECO:0000256" key="4">
    <source>
        <dbReference type="ARBA" id="ARBA00023136"/>
    </source>
</evidence>
<reference evidence="7 8" key="1">
    <citation type="submission" date="2016-12" db="EMBL/GenBank/DDBJ databases">
        <title>Draft genome of Tersicoccus phoenicis 1P05MA.</title>
        <authorList>
            <person name="Nakajima Y."/>
            <person name="Yoshizawa S."/>
            <person name="Nakamura K."/>
            <person name="Ogura Y."/>
            <person name="Hayashi T."/>
            <person name="Kogure K."/>
        </authorList>
    </citation>
    <scope>NUCLEOTIDE SEQUENCE [LARGE SCALE GENOMIC DNA]</scope>
    <source>
        <strain evidence="7 8">1p05MA</strain>
    </source>
</reference>
<feature type="transmembrane region" description="Helical" evidence="5">
    <location>
        <begin position="253"/>
        <end position="276"/>
    </location>
</feature>
<dbReference type="Pfam" id="PF01699">
    <property type="entry name" value="Na_Ca_ex"/>
    <property type="match status" value="2"/>
</dbReference>
<feature type="transmembrane region" description="Helical" evidence="5">
    <location>
        <begin position="146"/>
        <end position="166"/>
    </location>
</feature>
<feature type="transmembrane region" description="Helical" evidence="5">
    <location>
        <begin position="297"/>
        <end position="314"/>
    </location>
</feature>
<feature type="domain" description="Sodium/calcium exchanger membrane region" evidence="6">
    <location>
        <begin position="36"/>
        <end position="189"/>
    </location>
</feature>
<feature type="transmembrane region" description="Helical" evidence="5">
    <location>
        <begin position="108"/>
        <end position="125"/>
    </location>
</feature>
<organism evidence="7 8">
    <name type="scientific">Tersicoccus phoenicis</name>
    <dbReference type="NCBI Taxonomy" id="554083"/>
    <lineage>
        <taxon>Bacteria</taxon>
        <taxon>Bacillati</taxon>
        <taxon>Actinomycetota</taxon>
        <taxon>Actinomycetes</taxon>
        <taxon>Micrococcales</taxon>
        <taxon>Micrococcaceae</taxon>
        <taxon>Tersicoccus</taxon>
    </lineage>
</organism>
<evidence type="ECO:0000313" key="8">
    <source>
        <dbReference type="Proteomes" id="UP000187085"/>
    </source>
</evidence>
<feature type="transmembrane region" description="Helical" evidence="5">
    <location>
        <begin position="64"/>
        <end position="88"/>
    </location>
</feature>
<feature type="transmembrane region" description="Helical" evidence="5">
    <location>
        <begin position="172"/>
        <end position="190"/>
    </location>
</feature>
<feature type="transmembrane region" description="Helical" evidence="5">
    <location>
        <begin position="32"/>
        <end position="52"/>
    </location>
</feature>